<protein>
    <submittedName>
        <fullName evidence="1">Uncharacterized protein</fullName>
    </submittedName>
</protein>
<dbReference type="OrthoDB" id="3521531at2759"/>
<dbReference type="AlphaFoldDB" id="A0A9X0AL50"/>
<gene>
    <name evidence="1" type="ORF">OCU04_007094</name>
</gene>
<accession>A0A9X0AL50</accession>
<evidence type="ECO:0000313" key="2">
    <source>
        <dbReference type="Proteomes" id="UP001152300"/>
    </source>
</evidence>
<dbReference type="EMBL" id="JAPEIS010000007">
    <property type="protein sequence ID" value="KAJ8064784.1"/>
    <property type="molecule type" value="Genomic_DNA"/>
</dbReference>
<reference evidence="1" key="1">
    <citation type="submission" date="2022-11" db="EMBL/GenBank/DDBJ databases">
        <title>Genome Resource of Sclerotinia nivalis Strain SnTB1, a Plant Pathogen Isolated from American Ginseng.</title>
        <authorList>
            <person name="Fan S."/>
        </authorList>
    </citation>
    <scope>NUCLEOTIDE SEQUENCE</scope>
    <source>
        <strain evidence="1">SnTB1</strain>
    </source>
</reference>
<evidence type="ECO:0000313" key="1">
    <source>
        <dbReference type="EMBL" id="KAJ8064784.1"/>
    </source>
</evidence>
<name>A0A9X0AL50_9HELO</name>
<keyword evidence="2" id="KW-1185">Reference proteome</keyword>
<organism evidence="1 2">
    <name type="scientific">Sclerotinia nivalis</name>
    <dbReference type="NCBI Taxonomy" id="352851"/>
    <lineage>
        <taxon>Eukaryota</taxon>
        <taxon>Fungi</taxon>
        <taxon>Dikarya</taxon>
        <taxon>Ascomycota</taxon>
        <taxon>Pezizomycotina</taxon>
        <taxon>Leotiomycetes</taxon>
        <taxon>Helotiales</taxon>
        <taxon>Sclerotiniaceae</taxon>
        <taxon>Sclerotinia</taxon>
    </lineage>
</organism>
<proteinExistence type="predicted"/>
<dbReference type="Proteomes" id="UP001152300">
    <property type="component" value="Unassembled WGS sequence"/>
</dbReference>
<sequence>MSDKQTTRPTRNPANQASSINVGHQLLEYNASKRFLRITLDFMNDISPRIFESLIETLPYYRKRVSSVHIRVIFKSRDKDDLNHTHARREILKNVVDQLNRFNRLEEVRFVLNLDYLILNQIEPASAIYGLNFQSWTFDILTDDVEHVQHDSAIDRLLRAQFERNSLVEELDRRHMGSRGSRPDENV</sequence>
<comment type="caution">
    <text evidence="1">The sequence shown here is derived from an EMBL/GenBank/DDBJ whole genome shotgun (WGS) entry which is preliminary data.</text>
</comment>